<proteinExistence type="predicted"/>
<evidence type="ECO:0000313" key="1">
    <source>
        <dbReference type="EMBL" id="KAG9453245.1"/>
    </source>
</evidence>
<name>A0AAV7EWI3_ARIFI</name>
<keyword evidence="2" id="KW-1185">Reference proteome</keyword>
<dbReference type="Proteomes" id="UP000825729">
    <property type="component" value="Unassembled WGS sequence"/>
</dbReference>
<accession>A0AAV7EWI3</accession>
<dbReference type="EMBL" id="JAINDJ010000003">
    <property type="protein sequence ID" value="KAG9453245.1"/>
    <property type="molecule type" value="Genomic_DNA"/>
</dbReference>
<evidence type="ECO:0000313" key="2">
    <source>
        <dbReference type="Proteomes" id="UP000825729"/>
    </source>
</evidence>
<comment type="caution">
    <text evidence="1">The sequence shown here is derived from an EMBL/GenBank/DDBJ whole genome shotgun (WGS) entry which is preliminary data.</text>
</comment>
<reference evidence="1 2" key="1">
    <citation type="submission" date="2021-07" db="EMBL/GenBank/DDBJ databases">
        <title>The Aristolochia fimbriata genome: insights into angiosperm evolution, floral development and chemical biosynthesis.</title>
        <authorList>
            <person name="Jiao Y."/>
        </authorList>
    </citation>
    <scope>NUCLEOTIDE SEQUENCE [LARGE SCALE GENOMIC DNA]</scope>
    <source>
        <strain evidence="1">IBCAS-2021</strain>
        <tissue evidence="1">Leaf</tissue>
    </source>
</reference>
<sequence length="222" mass="24341">MGEQKVRLSIPNPHQPLHLLWAMMRRSPSATSGLFCRSSSNPFSDVARQSKMMEDGNGEKTFGSSLFFCARCGSGARLNYHHFHALVVDVINRSDAIPTVRSPTQFTALSSTISTPVAYLPSRTSCSRTEGLQTHVSCTWILQVTSESDRPPSVKFGSRSHAAKWTATIPCKAKEKSKGRGEGTPSHRDRCDVVFGTFVTGNDEVLNSNAAVILGRLEERRA</sequence>
<organism evidence="1 2">
    <name type="scientific">Aristolochia fimbriata</name>
    <name type="common">White veined hardy Dutchman's pipe vine</name>
    <dbReference type="NCBI Taxonomy" id="158543"/>
    <lineage>
        <taxon>Eukaryota</taxon>
        <taxon>Viridiplantae</taxon>
        <taxon>Streptophyta</taxon>
        <taxon>Embryophyta</taxon>
        <taxon>Tracheophyta</taxon>
        <taxon>Spermatophyta</taxon>
        <taxon>Magnoliopsida</taxon>
        <taxon>Magnoliidae</taxon>
        <taxon>Piperales</taxon>
        <taxon>Aristolochiaceae</taxon>
        <taxon>Aristolochia</taxon>
    </lineage>
</organism>
<protein>
    <submittedName>
        <fullName evidence="1">Uncharacterized protein</fullName>
    </submittedName>
</protein>
<dbReference type="AlphaFoldDB" id="A0AAV7EWI3"/>
<gene>
    <name evidence="1" type="ORF">H6P81_006149</name>
</gene>